<evidence type="ECO:0000256" key="8">
    <source>
        <dbReference type="ARBA" id="ARBA00022692"/>
    </source>
</evidence>
<dbReference type="InParanoid" id="H3AEY8"/>
<dbReference type="AlphaFoldDB" id="H3AEY8"/>
<feature type="domain" description="Gasdermin PUB" evidence="14">
    <location>
        <begin position="293"/>
        <end position="462"/>
    </location>
</feature>
<evidence type="ECO:0000256" key="2">
    <source>
        <dbReference type="ARBA" id="ARBA00004651"/>
    </source>
</evidence>
<dbReference type="HOGENOM" id="CLU_042999_0_0_1"/>
<proteinExistence type="inferred from homology"/>
<keyword evidence="5" id="KW-1003">Cell membrane</keyword>
<dbReference type="OMA" id="EMTNDCL"/>
<sequence length="491" mass="54720">MFAKATCDFLEEIDYKGDLIAVSSLDDSNKIQLLSLVTKRPSFWFWKKPKYHSSPFTLSDVLVGSRPIKPVVVESDFLKYESKSGNTEKGTIGASVGIGNLVVGGNESVELQSSFGTVRKQEVDVHQLLKDAQERTIDLNDRFVQQTRERKEVLCMIREKLVTTQKCSLLEHIQEEESCGGALAFKSKRIQVSLNENGKLQKDTNVVLEIPPQTAIAYGVIELLIKCSGQYEFCLVPEKKGGFEKEKPPRAFDTLSCVSSQCYGDSVDFGRHCVDVKTIPSEVSLSALNLFFQNFDLIVNLISKRGSSLGKFFFFFLCDEKLSIYIKHRLDQLVLAEKPDLSGLHQLKPSERKNVTNFLQLLGYTCPENEESLQRELLTATHFLLSALEELSDESLVLLGTCCDLQVLPVLQHLFTSTLDDGSASLKDPALSCLTDKGKFHIVQKLFTSSNINLEMAESSVKAIISKQPGFFPLILGIVVTGLAALWIMHS</sequence>
<dbReference type="EMBL" id="AFYH01198520">
    <property type="status" value="NOT_ANNOTATED_CDS"/>
    <property type="molecule type" value="Genomic_DNA"/>
</dbReference>
<feature type="domain" description="Gasdermin pore forming" evidence="13">
    <location>
        <begin position="1"/>
        <end position="245"/>
    </location>
</feature>
<dbReference type="Bgee" id="ENSLACG00000007267">
    <property type="expression patterns" value="Expressed in pelvic fin and 2 other cell types or tissues"/>
</dbReference>
<feature type="transmembrane region" description="Helical" evidence="12">
    <location>
        <begin position="470"/>
        <end position="489"/>
    </location>
</feature>
<reference evidence="15" key="3">
    <citation type="submission" date="2025-09" db="UniProtKB">
        <authorList>
            <consortium name="Ensembl"/>
        </authorList>
    </citation>
    <scope>IDENTIFICATION</scope>
</reference>
<dbReference type="GO" id="GO:0005737">
    <property type="term" value="C:cytoplasm"/>
    <property type="evidence" value="ECO:0007669"/>
    <property type="project" value="UniProtKB-SubCell"/>
</dbReference>
<evidence type="ECO:0000313" key="15">
    <source>
        <dbReference type="Ensembl" id="ENSLACP00000008209.1"/>
    </source>
</evidence>
<keyword evidence="9 12" id="KW-0472">Membrane</keyword>
<reference evidence="16" key="1">
    <citation type="submission" date="2011-08" db="EMBL/GenBank/DDBJ databases">
        <title>The draft genome of Latimeria chalumnae.</title>
        <authorList>
            <person name="Di Palma F."/>
            <person name="Alfoldi J."/>
            <person name="Johnson J."/>
            <person name="Berlin A."/>
            <person name="Gnerre S."/>
            <person name="Jaffe D."/>
            <person name="MacCallum I."/>
            <person name="Young S."/>
            <person name="Walker B.J."/>
            <person name="Lander E."/>
            <person name="Lindblad-Toh K."/>
        </authorList>
    </citation>
    <scope>NUCLEOTIDE SEQUENCE [LARGE SCALE GENOMIC DNA]</scope>
    <source>
        <strain evidence="16">Wild caught</strain>
    </source>
</reference>
<keyword evidence="4" id="KW-1134">Transmembrane beta strand</keyword>
<evidence type="ECO:0000259" key="13">
    <source>
        <dbReference type="Pfam" id="PF04598"/>
    </source>
</evidence>
<dbReference type="PANTHER" id="PTHR15207">
    <property type="entry name" value="NONSYNDROMIC HEARING IMPAIRMENT PROTEIN"/>
    <property type="match status" value="1"/>
</dbReference>
<dbReference type="InterPro" id="IPR040460">
    <property type="entry name" value="Gasdermin_pore"/>
</dbReference>
<dbReference type="STRING" id="7897.ENSLACP00000008209"/>
<evidence type="ECO:0008006" key="17">
    <source>
        <dbReference type="Google" id="ProtNLM"/>
    </source>
</evidence>
<dbReference type="GO" id="GO:0012501">
    <property type="term" value="P:programmed cell death"/>
    <property type="evidence" value="ECO:0007669"/>
    <property type="project" value="UniProtKB-KW"/>
</dbReference>
<protein>
    <recommendedName>
        <fullName evidence="17">Gasdermin E</fullName>
    </recommendedName>
</protein>
<evidence type="ECO:0000256" key="12">
    <source>
        <dbReference type="SAM" id="Phobius"/>
    </source>
</evidence>
<comment type="similarity">
    <text evidence="3">Belongs to the gasdermin family.</text>
</comment>
<evidence type="ECO:0000256" key="7">
    <source>
        <dbReference type="ARBA" id="ARBA00022590"/>
    </source>
</evidence>
<evidence type="ECO:0000256" key="5">
    <source>
        <dbReference type="ARBA" id="ARBA00022475"/>
    </source>
</evidence>
<dbReference type="Proteomes" id="UP000008672">
    <property type="component" value="Unassembled WGS sequence"/>
</dbReference>
<dbReference type="FunCoup" id="H3AEY8">
    <property type="interactions" value="453"/>
</dbReference>
<organism evidence="15 16">
    <name type="scientific">Latimeria chalumnae</name>
    <name type="common">Coelacanth</name>
    <dbReference type="NCBI Taxonomy" id="7897"/>
    <lineage>
        <taxon>Eukaryota</taxon>
        <taxon>Metazoa</taxon>
        <taxon>Chordata</taxon>
        <taxon>Craniata</taxon>
        <taxon>Vertebrata</taxon>
        <taxon>Euteleostomi</taxon>
        <taxon>Coelacanthiformes</taxon>
        <taxon>Coelacanthidae</taxon>
        <taxon>Latimeria</taxon>
    </lineage>
</organism>
<evidence type="ECO:0000313" key="16">
    <source>
        <dbReference type="Proteomes" id="UP000008672"/>
    </source>
</evidence>
<evidence type="ECO:0000256" key="11">
    <source>
        <dbReference type="ARBA" id="ARBA00023288"/>
    </source>
</evidence>
<keyword evidence="11" id="KW-0449">Lipoprotein</keyword>
<evidence type="ECO:0000256" key="9">
    <source>
        <dbReference type="ARBA" id="ARBA00023136"/>
    </source>
</evidence>
<gene>
    <name evidence="15" type="primary">GSDMEB</name>
</gene>
<dbReference type="eggNOG" id="ENOG502QRAB">
    <property type="taxonomic scope" value="Eukaryota"/>
</dbReference>
<dbReference type="PANTHER" id="PTHR15207:SF1">
    <property type="entry name" value="GASDERMIN-E"/>
    <property type="match status" value="1"/>
</dbReference>
<keyword evidence="16" id="KW-1185">Reference proteome</keyword>
<reference evidence="15" key="2">
    <citation type="submission" date="2025-08" db="UniProtKB">
        <authorList>
            <consortium name="Ensembl"/>
        </authorList>
    </citation>
    <scope>IDENTIFICATION</scope>
</reference>
<evidence type="ECO:0000256" key="3">
    <source>
        <dbReference type="ARBA" id="ARBA00009279"/>
    </source>
</evidence>
<keyword evidence="7" id="KW-1210">Necrosis</keyword>
<evidence type="ECO:0000256" key="1">
    <source>
        <dbReference type="ARBA" id="ARBA00004496"/>
    </source>
</evidence>
<keyword evidence="10" id="KW-0564">Palmitate</keyword>
<dbReference type="Pfam" id="PF17708">
    <property type="entry name" value="Gasdermin_C"/>
    <property type="match status" value="1"/>
</dbReference>
<accession>H3AEY8</accession>
<evidence type="ECO:0000256" key="10">
    <source>
        <dbReference type="ARBA" id="ARBA00023139"/>
    </source>
</evidence>
<dbReference type="GO" id="GO:0005886">
    <property type="term" value="C:plasma membrane"/>
    <property type="evidence" value="ECO:0007669"/>
    <property type="project" value="UniProtKB-SubCell"/>
</dbReference>
<evidence type="ECO:0000256" key="6">
    <source>
        <dbReference type="ARBA" id="ARBA00022490"/>
    </source>
</evidence>
<keyword evidence="8 12" id="KW-0812">Transmembrane</keyword>
<dbReference type="GeneTree" id="ENSGT00940000155880"/>
<evidence type="ECO:0000259" key="14">
    <source>
        <dbReference type="Pfam" id="PF17708"/>
    </source>
</evidence>
<dbReference type="InterPro" id="IPR042377">
    <property type="entry name" value="GSDME"/>
</dbReference>
<name>H3AEY8_LATCH</name>
<dbReference type="Ensembl" id="ENSLACT00000008275.1">
    <property type="protein sequence ID" value="ENSLACP00000008209.1"/>
    <property type="gene ID" value="ENSLACG00000007267.1"/>
</dbReference>
<dbReference type="InterPro" id="IPR041263">
    <property type="entry name" value="Gasdermin_PUB"/>
</dbReference>
<comment type="subcellular location">
    <subcellularLocation>
        <location evidence="2">Cell membrane</location>
        <topology evidence="2">Multi-pass membrane protein</topology>
    </subcellularLocation>
    <subcellularLocation>
        <location evidence="1">Cytoplasm</location>
    </subcellularLocation>
</comment>
<dbReference type="EMBL" id="AFYH01198519">
    <property type="status" value="NOT_ANNOTATED_CDS"/>
    <property type="molecule type" value="Genomic_DNA"/>
</dbReference>
<keyword evidence="12" id="KW-1133">Transmembrane helix</keyword>
<evidence type="ECO:0000256" key="4">
    <source>
        <dbReference type="ARBA" id="ARBA00022452"/>
    </source>
</evidence>
<dbReference type="Pfam" id="PF04598">
    <property type="entry name" value="Gasdermin"/>
    <property type="match status" value="1"/>
</dbReference>
<keyword evidence="6" id="KW-0963">Cytoplasm</keyword>